<dbReference type="OrthoDB" id="3210235at2"/>
<dbReference type="Gene3D" id="1.10.10.60">
    <property type="entry name" value="Homeodomain-like"/>
    <property type="match status" value="1"/>
</dbReference>
<keyword evidence="5" id="KW-1185">Reference proteome</keyword>
<dbReference type="Proteomes" id="UP000316331">
    <property type="component" value="Unassembled WGS sequence"/>
</dbReference>
<dbReference type="Pfam" id="PF17920">
    <property type="entry name" value="TetR_C_16"/>
    <property type="match status" value="1"/>
</dbReference>
<comment type="caution">
    <text evidence="4">The sequence shown here is derived from an EMBL/GenBank/DDBJ whole genome shotgun (WGS) entry which is preliminary data.</text>
</comment>
<proteinExistence type="predicted"/>
<dbReference type="AlphaFoldDB" id="A0A543FGS3"/>
<dbReference type="InterPro" id="IPR001647">
    <property type="entry name" value="HTH_TetR"/>
</dbReference>
<dbReference type="PRINTS" id="PR00455">
    <property type="entry name" value="HTHTETR"/>
</dbReference>
<accession>A0A543FGS3</accession>
<evidence type="ECO:0000256" key="2">
    <source>
        <dbReference type="PROSITE-ProRule" id="PRU00335"/>
    </source>
</evidence>
<feature type="domain" description="HTH tetR-type" evidence="3">
    <location>
        <begin position="14"/>
        <end position="74"/>
    </location>
</feature>
<evidence type="ECO:0000259" key="3">
    <source>
        <dbReference type="PROSITE" id="PS50977"/>
    </source>
</evidence>
<sequence>MAARGGRGPRGERGAQADRILTAARKSFAERGYTGTSLRSVAQAAEVDPTLVNYYFSNKAGLLKAALEPPAAFGERIAEAAQVPLEERGRAFVEAALRLWDDPATAEVLRSIILAASHEPLAMERLRSVFSALVLQIVSASLDRDEAAVRANLVSTQIVGLAMTRYVWAIAPIADIPSEQVIRLIAPTVQHYLTGALGGDIPGNA</sequence>
<dbReference type="PANTHER" id="PTHR30055">
    <property type="entry name" value="HTH-TYPE TRANSCRIPTIONAL REGULATOR RUTR"/>
    <property type="match status" value="1"/>
</dbReference>
<evidence type="ECO:0000313" key="4">
    <source>
        <dbReference type="EMBL" id="TQM32972.1"/>
    </source>
</evidence>
<protein>
    <submittedName>
        <fullName evidence="4">TetR family transcriptional regulator</fullName>
    </submittedName>
</protein>
<dbReference type="GO" id="GO:0003700">
    <property type="term" value="F:DNA-binding transcription factor activity"/>
    <property type="evidence" value="ECO:0007669"/>
    <property type="project" value="TreeGrafter"/>
</dbReference>
<dbReference type="InterPro" id="IPR050109">
    <property type="entry name" value="HTH-type_TetR-like_transc_reg"/>
</dbReference>
<dbReference type="EMBL" id="VFPG01000001">
    <property type="protein sequence ID" value="TQM32972.1"/>
    <property type="molecule type" value="Genomic_DNA"/>
</dbReference>
<feature type="DNA-binding region" description="H-T-H motif" evidence="2">
    <location>
        <begin position="37"/>
        <end position="56"/>
    </location>
</feature>
<dbReference type="PANTHER" id="PTHR30055:SF235">
    <property type="entry name" value="TRANSCRIPTIONAL REGULATORY PROTEIN"/>
    <property type="match status" value="1"/>
</dbReference>
<dbReference type="InterPro" id="IPR041678">
    <property type="entry name" value="TetR_C_16"/>
</dbReference>
<dbReference type="PROSITE" id="PS50977">
    <property type="entry name" value="HTH_TETR_2"/>
    <property type="match status" value="1"/>
</dbReference>
<evidence type="ECO:0000313" key="5">
    <source>
        <dbReference type="Proteomes" id="UP000316331"/>
    </source>
</evidence>
<evidence type="ECO:0000256" key="1">
    <source>
        <dbReference type="ARBA" id="ARBA00023125"/>
    </source>
</evidence>
<dbReference type="Pfam" id="PF00440">
    <property type="entry name" value="TetR_N"/>
    <property type="match status" value="1"/>
</dbReference>
<dbReference type="GO" id="GO:0000976">
    <property type="term" value="F:transcription cis-regulatory region binding"/>
    <property type="evidence" value="ECO:0007669"/>
    <property type="project" value="TreeGrafter"/>
</dbReference>
<dbReference type="RefSeq" id="WP_141810808.1">
    <property type="nucleotide sequence ID" value="NZ_VFPG01000001.1"/>
</dbReference>
<dbReference type="SUPFAM" id="SSF48498">
    <property type="entry name" value="Tetracyclin repressor-like, C-terminal domain"/>
    <property type="match status" value="1"/>
</dbReference>
<dbReference type="InterPro" id="IPR009057">
    <property type="entry name" value="Homeodomain-like_sf"/>
</dbReference>
<dbReference type="InterPro" id="IPR036271">
    <property type="entry name" value="Tet_transcr_reg_TetR-rel_C_sf"/>
</dbReference>
<keyword evidence="1 2" id="KW-0238">DNA-binding</keyword>
<organism evidence="4 5">
    <name type="scientific">Nocardia bhagyanarayanae</name>
    <dbReference type="NCBI Taxonomy" id="1215925"/>
    <lineage>
        <taxon>Bacteria</taxon>
        <taxon>Bacillati</taxon>
        <taxon>Actinomycetota</taxon>
        <taxon>Actinomycetes</taxon>
        <taxon>Mycobacteriales</taxon>
        <taxon>Nocardiaceae</taxon>
        <taxon>Nocardia</taxon>
    </lineage>
</organism>
<reference evidence="4 5" key="1">
    <citation type="submission" date="2019-06" db="EMBL/GenBank/DDBJ databases">
        <title>Sequencing the genomes of 1000 actinobacteria strains.</title>
        <authorList>
            <person name="Klenk H.-P."/>
        </authorList>
    </citation>
    <scope>NUCLEOTIDE SEQUENCE [LARGE SCALE GENOMIC DNA]</scope>
    <source>
        <strain evidence="4 5">DSM 103495</strain>
    </source>
</reference>
<dbReference type="SUPFAM" id="SSF46689">
    <property type="entry name" value="Homeodomain-like"/>
    <property type="match status" value="1"/>
</dbReference>
<name>A0A543FGS3_9NOCA</name>
<dbReference type="Gene3D" id="1.10.357.10">
    <property type="entry name" value="Tetracycline Repressor, domain 2"/>
    <property type="match status" value="1"/>
</dbReference>
<gene>
    <name evidence="4" type="ORF">FB390_4685</name>
</gene>